<dbReference type="PANTHER" id="PTHR31088:SF6">
    <property type="entry name" value="PHAGE SHOCK PROTEIN A"/>
    <property type="match status" value="1"/>
</dbReference>
<reference evidence="3" key="1">
    <citation type="submission" date="2022-07" db="EMBL/GenBank/DDBJ databases">
        <title>Characterization of the Novel Bacterium Alteromonas immobilis LMIT006 and Alteromonas gregis LMIT007.</title>
        <authorList>
            <person name="Lin X."/>
        </authorList>
    </citation>
    <scope>NUCLEOTIDE SEQUENCE</scope>
    <source>
        <strain evidence="3">LMIT007</strain>
    </source>
</reference>
<dbReference type="Proteomes" id="UP001165413">
    <property type="component" value="Unassembled WGS sequence"/>
</dbReference>
<dbReference type="InterPro" id="IPR007157">
    <property type="entry name" value="PspA_VIPP1"/>
</dbReference>
<dbReference type="PANTHER" id="PTHR31088">
    <property type="entry name" value="MEMBRANE-ASSOCIATED PROTEIN VIPP1, CHLOROPLASTIC"/>
    <property type="match status" value="1"/>
</dbReference>
<proteinExistence type="inferred from homology"/>
<accession>A0AA41WZG0</accession>
<gene>
    <name evidence="3" type="ORF">NLF92_10180</name>
</gene>
<dbReference type="EMBL" id="JANATA010000019">
    <property type="protein sequence ID" value="MCP3429312.1"/>
    <property type="molecule type" value="Genomic_DNA"/>
</dbReference>
<keyword evidence="4" id="KW-1185">Reference proteome</keyword>
<dbReference type="GO" id="GO:0009271">
    <property type="term" value="P:phage shock"/>
    <property type="evidence" value="ECO:0007669"/>
    <property type="project" value="TreeGrafter"/>
</dbReference>
<evidence type="ECO:0000313" key="3">
    <source>
        <dbReference type="EMBL" id="MCP3429312.1"/>
    </source>
</evidence>
<name>A0AA41WZG0_9ALTE</name>
<feature type="compositionally biased region" description="Polar residues" evidence="2">
    <location>
        <begin position="219"/>
        <end position="239"/>
    </location>
</feature>
<evidence type="ECO:0000313" key="4">
    <source>
        <dbReference type="Proteomes" id="UP001165413"/>
    </source>
</evidence>
<organism evidence="3 4">
    <name type="scientific">Opacimonas viscosa</name>
    <dbReference type="NCBI Taxonomy" id="2961944"/>
    <lineage>
        <taxon>Bacteria</taxon>
        <taxon>Pseudomonadati</taxon>
        <taxon>Pseudomonadota</taxon>
        <taxon>Gammaproteobacteria</taxon>
        <taxon>Alteromonadales</taxon>
        <taxon>Alteromonadaceae</taxon>
        <taxon>Opacimonas</taxon>
    </lineage>
</organism>
<dbReference type="Pfam" id="PF04012">
    <property type="entry name" value="PspA_IM30"/>
    <property type="match status" value="1"/>
</dbReference>
<feature type="region of interest" description="Disordered" evidence="2">
    <location>
        <begin position="218"/>
        <end position="239"/>
    </location>
</feature>
<sequence>MGVFTRMNDIVQANFNAMLDKAEDPQKVMRLIIQEMEETLVELRSTSAKNLAEQKESLRKQERLAADAKMWTDKAELALRHNKEELARAALIQKQECLAEQEIVVKNLSVIDENLQLLESDAHKLSTKLLEAKQKQKILSSKEVTITTRLKAKNMQARYDVDTAIEKFASYERKVSDLEAQVDAYDIVPSTYSLAQEIANLAQESSLDQELIKLKAKLQSDSVSTDVAQPSSSTNSSAA</sequence>
<comment type="caution">
    <text evidence="3">The sequence shown here is derived from an EMBL/GenBank/DDBJ whole genome shotgun (WGS) entry which is preliminary data.</text>
</comment>
<dbReference type="RefSeq" id="WP_254101485.1">
    <property type="nucleotide sequence ID" value="NZ_JANATA010000019.1"/>
</dbReference>
<dbReference type="GO" id="GO:0005829">
    <property type="term" value="C:cytosol"/>
    <property type="evidence" value="ECO:0007669"/>
    <property type="project" value="TreeGrafter"/>
</dbReference>
<evidence type="ECO:0000256" key="2">
    <source>
        <dbReference type="SAM" id="MobiDB-lite"/>
    </source>
</evidence>
<evidence type="ECO:0000256" key="1">
    <source>
        <dbReference type="ARBA" id="ARBA00043985"/>
    </source>
</evidence>
<comment type="similarity">
    <text evidence="1">Belongs to the PspA/Vipp/IM30 family.</text>
</comment>
<protein>
    <submittedName>
        <fullName evidence="3">PspA/IM30 family protein</fullName>
    </submittedName>
</protein>
<dbReference type="AlphaFoldDB" id="A0AA41WZG0"/>